<feature type="domain" description="Predicted DNA-binding protein ribbon-helix-helix" evidence="1">
    <location>
        <begin position="10"/>
        <end position="53"/>
    </location>
</feature>
<dbReference type="EMBL" id="PISD01000017">
    <property type="protein sequence ID" value="PKG29288.1"/>
    <property type="molecule type" value="Genomic_DNA"/>
</dbReference>
<gene>
    <name evidence="2" type="ORF">CWS20_09340</name>
</gene>
<evidence type="ECO:0000259" key="1">
    <source>
        <dbReference type="Pfam" id="PF12651"/>
    </source>
</evidence>
<proteinExistence type="predicted"/>
<sequence length="65" mass="7501">MENKKSDLKNRTRIGSAIDNELLEKLKDLSKETKVPQSKLLDEAIELLLREYKNDDEQAATKEVI</sequence>
<comment type="caution">
    <text evidence="2">The sequence shown here is derived from an EMBL/GenBank/DDBJ whole genome shotgun (WGS) entry which is preliminary data.</text>
</comment>
<evidence type="ECO:0000313" key="2">
    <source>
        <dbReference type="EMBL" id="PKG29288.1"/>
    </source>
</evidence>
<keyword evidence="3" id="KW-1185">Reference proteome</keyword>
<accession>A0A2N0ZIF5</accession>
<dbReference type="RefSeq" id="WP_101226289.1">
    <property type="nucleotide sequence ID" value="NZ_JARSFA010000023.1"/>
</dbReference>
<name>A0A2N0ZIF5_9BACI</name>
<evidence type="ECO:0000313" key="3">
    <source>
        <dbReference type="Proteomes" id="UP000233343"/>
    </source>
</evidence>
<protein>
    <recommendedName>
        <fullName evidence="1">Predicted DNA-binding protein ribbon-helix-helix domain-containing protein</fullName>
    </recommendedName>
</protein>
<dbReference type="AlphaFoldDB" id="A0A2N0ZIF5"/>
<dbReference type="InterPro" id="IPR038733">
    <property type="entry name" value="Predicted_DNA_bind_prot_RHH"/>
</dbReference>
<dbReference type="Proteomes" id="UP000233343">
    <property type="component" value="Unassembled WGS sequence"/>
</dbReference>
<organism evidence="2 3">
    <name type="scientific">Cytobacillus horneckiae</name>
    <dbReference type="NCBI Taxonomy" id="549687"/>
    <lineage>
        <taxon>Bacteria</taxon>
        <taxon>Bacillati</taxon>
        <taxon>Bacillota</taxon>
        <taxon>Bacilli</taxon>
        <taxon>Bacillales</taxon>
        <taxon>Bacillaceae</taxon>
        <taxon>Cytobacillus</taxon>
    </lineage>
</organism>
<reference evidence="2 3" key="1">
    <citation type="journal article" date="2010" name="Int. J. Syst. Evol. Microbiol.">
        <title>Bacillus horneckiae sp. nov., isolated from a spacecraft-assembly clean room.</title>
        <authorList>
            <person name="Vaishampayan P."/>
            <person name="Probst A."/>
            <person name="Krishnamurthi S."/>
            <person name="Ghosh S."/>
            <person name="Osman S."/>
            <person name="McDowall A."/>
            <person name="Ruckmani A."/>
            <person name="Mayilraj S."/>
            <person name="Venkateswaran K."/>
        </authorList>
    </citation>
    <scope>NUCLEOTIDE SEQUENCE [LARGE SCALE GENOMIC DNA]</scope>
    <source>
        <strain evidence="3">1PO1SC</strain>
    </source>
</reference>
<dbReference type="Pfam" id="PF12651">
    <property type="entry name" value="RHH_3"/>
    <property type="match status" value="1"/>
</dbReference>